<evidence type="ECO:0000256" key="5">
    <source>
        <dbReference type="ARBA" id="ARBA00022777"/>
    </source>
</evidence>
<gene>
    <name evidence="9" type="ORF">EII41_05645</name>
</gene>
<keyword evidence="7" id="KW-1133">Transmembrane helix</keyword>
<dbReference type="SMART" id="SM00388">
    <property type="entry name" value="HisKA"/>
    <property type="match status" value="1"/>
</dbReference>
<proteinExistence type="predicted"/>
<dbReference type="PROSITE" id="PS50109">
    <property type="entry name" value="HIS_KIN"/>
    <property type="match status" value="1"/>
</dbReference>
<keyword evidence="7" id="KW-0812">Transmembrane</keyword>
<dbReference type="InterPro" id="IPR003661">
    <property type="entry name" value="HisK_dim/P_dom"/>
</dbReference>
<evidence type="ECO:0000313" key="9">
    <source>
        <dbReference type="EMBL" id="RRD76215.1"/>
    </source>
</evidence>
<dbReference type="Pfam" id="PF00512">
    <property type="entry name" value="HisKA"/>
    <property type="match status" value="1"/>
</dbReference>
<evidence type="ECO:0000259" key="8">
    <source>
        <dbReference type="PROSITE" id="PS50109"/>
    </source>
</evidence>
<evidence type="ECO:0000256" key="3">
    <source>
        <dbReference type="ARBA" id="ARBA00022553"/>
    </source>
</evidence>
<dbReference type="CDD" id="cd00075">
    <property type="entry name" value="HATPase"/>
    <property type="match status" value="1"/>
</dbReference>
<dbReference type="InterPro" id="IPR004358">
    <property type="entry name" value="Sig_transdc_His_kin-like_C"/>
</dbReference>
<keyword evidence="6" id="KW-0902">Two-component regulatory system</keyword>
<reference evidence="9 10" key="1">
    <citation type="submission" date="2018-11" db="EMBL/GenBank/DDBJ databases">
        <title>Genomes From Bacteria Associated with the Canine Oral Cavity: a Test Case for Automated Genome-Based Taxonomic Assignment.</title>
        <authorList>
            <person name="Coil D.A."/>
            <person name="Jospin G."/>
            <person name="Darling A.E."/>
            <person name="Wallis C."/>
            <person name="Davis I.J."/>
            <person name="Harris S."/>
            <person name="Eisen J.A."/>
            <person name="Holcombe L.J."/>
            <person name="O'Flynn C."/>
        </authorList>
    </citation>
    <scope>NUCLEOTIDE SEQUENCE [LARGE SCALE GENOMIC DNA]</scope>
    <source>
        <strain evidence="9 10">OH1426_COT-023</strain>
    </source>
</reference>
<dbReference type="Gene3D" id="1.10.287.130">
    <property type="match status" value="1"/>
</dbReference>
<comment type="caution">
    <text evidence="9">The sequence shown here is derived from an EMBL/GenBank/DDBJ whole genome shotgun (WGS) entry which is preliminary data.</text>
</comment>
<protein>
    <recommendedName>
        <fullName evidence="2">histidine kinase</fullName>
        <ecNumber evidence="2">2.7.13.3</ecNumber>
    </recommendedName>
</protein>
<dbReference type="SUPFAM" id="SSF55874">
    <property type="entry name" value="ATPase domain of HSP90 chaperone/DNA topoisomerase II/histidine kinase"/>
    <property type="match status" value="1"/>
</dbReference>
<dbReference type="InterPro" id="IPR050736">
    <property type="entry name" value="Sensor_HK_Regulatory"/>
</dbReference>
<sequence length="447" mass="50445">MNTRNPKIVTAASLLVLLSLQTVWSVYTYRTLYTHLEKTYNETIETAVHRDVITRLESGRLPEGARIVGGGLKENGREDFIPVQEALIKYNIPVSLTQFDSIYQTFLIAENIHTKTIIDKINLRTGEVLESTDPTFRAWWGTVETEPALLRRDSTEALRAVIVSPHRNVLNRLGLLLFGSLISMIFIVWGIAYQIKIIITQNRIAQLRRTFSNAMVHDMKTPLNTILMGTRILSSGKIDHDTEKKKKHFDIIEDKCHHLLSLSDKVLTLAKIEEDKLILDRTEVPLKPMIEELARNLSIRTDKKITFEVHCPETEQVYADPVHLREIISNLIDNAVKYSGDSVHIDLSCRTTPNETRISVSDNGFGIPLKDQALIFEKFERASAANKRSLRGGATGFGLGLTYVQQVMQAHGGSVEVESIEGQGSEFTLIFPHLMQEISFQLTPETA</sequence>
<evidence type="ECO:0000256" key="4">
    <source>
        <dbReference type="ARBA" id="ARBA00022679"/>
    </source>
</evidence>
<dbReference type="EC" id="2.7.13.3" evidence="2"/>
<dbReference type="GO" id="GO:0000155">
    <property type="term" value="F:phosphorelay sensor kinase activity"/>
    <property type="evidence" value="ECO:0007669"/>
    <property type="project" value="InterPro"/>
</dbReference>
<keyword evidence="7" id="KW-0472">Membrane</keyword>
<dbReference type="Pfam" id="PF02518">
    <property type="entry name" value="HATPase_c"/>
    <property type="match status" value="1"/>
</dbReference>
<evidence type="ECO:0000256" key="1">
    <source>
        <dbReference type="ARBA" id="ARBA00000085"/>
    </source>
</evidence>
<evidence type="ECO:0000256" key="2">
    <source>
        <dbReference type="ARBA" id="ARBA00012438"/>
    </source>
</evidence>
<dbReference type="InterPro" id="IPR036097">
    <property type="entry name" value="HisK_dim/P_sf"/>
</dbReference>
<dbReference type="Gene3D" id="3.30.565.10">
    <property type="entry name" value="Histidine kinase-like ATPase, C-terminal domain"/>
    <property type="match status" value="1"/>
</dbReference>
<dbReference type="PANTHER" id="PTHR43711:SF31">
    <property type="entry name" value="HISTIDINE KINASE"/>
    <property type="match status" value="1"/>
</dbReference>
<keyword evidence="4" id="KW-0808">Transferase</keyword>
<dbReference type="CDD" id="cd00082">
    <property type="entry name" value="HisKA"/>
    <property type="match status" value="1"/>
</dbReference>
<keyword evidence="3" id="KW-0597">Phosphoprotein</keyword>
<dbReference type="InterPro" id="IPR036890">
    <property type="entry name" value="HATPase_C_sf"/>
</dbReference>
<keyword evidence="5 9" id="KW-0418">Kinase</keyword>
<dbReference type="InterPro" id="IPR003594">
    <property type="entry name" value="HATPase_dom"/>
</dbReference>
<dbReference type="AlphaFoldDB" id="A0A3P1YZX2"/>
<accession>A0A3P1YZX2</accession>
<comment type="catalytic activity">
    <reaction evidence="1">
        <text>ATP + protein L-histidine = ADP + protein N-phospho-L-histidine.</text>
        <dbReference type="EC" id="2.7.13.3"/>
    </reaction>
</comment>
<organism evidence="9 10">
    <name type="scientific">Tannerella forsythia</name>
    <name type="common">Bacteroides forsythus</name>
    <dbReference type="NCBI Taxonomy" id="28112"/>
    <lineage>
        <taxon>Bacteria</taxon>
        <taxon>Pseudomonadati</taxon>
        <taxon>Bacteroidota</taxon>
        <taxon>Bacteroidia</taxon>
        <taxon>Bacteroidales</taxon>
        <taxon>Tannerellaceae</taxon>
        <taxon>Tannerella</taxon>
    </lineage>
</organism>
<name>A0A3P1YZX2_TANFO</name>
<feature type="transmembrane region" description="Helical" evidence="7">
    <location>
        <begin position="173"/>
        <end position="193"/>
    </location>
</feature>
<dbReference type="EMBL" id="RQYN01000015">
    <property type="protein sequence ID" value="RRD76215.1"/>
    <property type="molecule type" value="Genomic_DNA"/>
</dbReference>
<evidence type="ECO:0000256" key="7">
    <source>
        <dbReference type="SAM" id="Phobius"/>
    </source>
</evidence>
<dbReference type="Proteomes" id="UP000279860">
    <property type="component" value="Unassembled WGS sequence"/>
</dbReference>
<dbReference type="PRINTS" id="PR00344">
    <property type="entry name" value="BCTRLSENSOR"/>
</dbReference>
<dbReference type="FunFam" id="3.30.565.10:FF:000006">
    <property type="entry name" value="Sensor histidine kinase WalK"/>
    <property type="match status" value="1"/>
</dbReference>
<evidence type="ECO:0000313" key="10">
    <source>
        <dbReference type="Proteomes" id="UP000279860"/>
    </source>
</evidence>
<dbReference type="RefSeq" id="WP_124789778.1">
    <property type="nucleotide sequence ID" value="NZ_RQYN01000015.1"/>
</dbReference>
<evidence type="ECO:0000256" key="6">
    <source>
        <dbReference type="ARBA" id="ARBA00023012"/>
    </source>
</evidence>
<feature type="domain" description="Histidine kinase" evidence="8">
    <location>
        <begin position="214"/>
        <end position="435"/>
    </location>
</feature>
<dbReference type="PANTHER" id="PTHR43711">
    <property type="entry name" value="TWO-COMPONENT HISTIDINE KINASE"/>
    <property type="match status" value="1"/>
</dbReference>
<dbReference type="InterPro" id="IPR005467">
    <property type="entry name" value="His_kinase_dom"/>
</dbReference>
<dbReference type="SUPFAM" id="SSF47384">
    <property type="entry name" value="Homodimeric domain of signal transducing histidine kinase"/>
    <property type="match status" value="1"/>
</dbReference>
<dbReference type="SMART" id="SM00387">
    <property type="entry name" value="HATPase_c"/>
    <property type="match status" value="1"/>
</dbReference>